<dbReference type="AlphaFoldDB" id="A0A2M9D1F8"/>
<reference evidence="2 3" key="1">
    <citation type="submission" date="2017-11" db="EMBL/GenBank/DDBJ databases">
        <title>Genomic Encyclopedia of Archaeal and Bacterial Type Strains, Phase II (KMG-II): From Individual Species to Whole Genera.</title>
        <authorList>
            <person name="Goeker M."/>
        </authorList>
    </citation>
    <scope>NUCLEOTIDE SEQUENCE [LARGE SCALE GENOMIC DNA]</scope>
    <source>
        <strain evidence="2 3">DSM 16400</strain>
    </source>
</reference>
<dbReference type="Proteomes" id="UP000231742">
    <property type="component" value="Unassembled WGS sequence"/>
</dbReference>
<feature type="transmembrane region" description="Helical" evidence="1">
    <location>
        <begin position="42"/>
        <end position="61"/>
    </location>
</feature>
<accession>A0A2M9D1F8</accession>
<gene>
    <name evidence="2" type="ORF">CLV85_2480</name>
</gene>
<evidence type="ECO:0000313" key="2">
    <source>
        <dbReference type="EMBL" id="PJJ78026.1"/>
    </source>
</evidence>
<proteinExistence type="predicted"/>
<dbReference type="EMBL" id="PGFH01000003">
    <property type="protein sequence ID" value="PJJ78026.1"/>
    <property type="molecule type" value="Genomic_DNA"/>
</dbReference>
<evidence type="ECO:0000256" key="1">
    <source>
        <dbReference type="SAM" id="Phobius"/>
    </source>
</evidence>
<keyword evidence="1" id="KW-0472">Membrane</keyword>
<name>A0A2M9D1F8_9MICO</name>
<feature type="transmembrane region" description="Helical" evidence="1">
    <location>
        <begin position="6"/>
        <end position="22"/>
    </location>
</feature>
<sequence>MKVAYSGFSSVALLHVFVRIHLVHRRFGTYAGSMKRATIGAFWGLGISLALYLGILGFTSVARTQGHDWSNTAAEWMSTIWYWSIWLMAASALLIVVLIAAQIVWAYLPRSWSRS</sequence>
<keyword evidence="1" id="KW-0812">Transmembrane</keyword>
<organism evidence="2 3">
    <name type="scientific">Salinibacterium amurskyense</name>
    <dbReference type="NCBI Taxonomy" id="205941"/>
    <lineage>
        <taxon>Bacteria</taxon>
        <taxon>Bacillati</taxon>
        <taxon>Actinomycetota</taxon>
        <taxon>Actinomycetes</taxon>
        <taxon>Micrococcales</taxon>
        <taxon>Microbacteriaceae</taxon>
        <taxon>Salinibacterium</taxon>
    </lineage>
</organism>
<evidence type="ECO:0000313" key="3">
    <source>
        <dbReference type="Proteomes" id="UP000231742"/>
    </source>
</evidence>
<feature type="transmembrane region" description="Helical" evidence="1">
    <location>
        <begin position="81"/>
        <end position="108"/>
    </location>
</feature>
<keyword evidence="3" id="KW-1185">Reference proteome</keyword>
<comment type="caution">
    <text evidence="2">The sequence shown here is derived from an EMBL/GenBank/DDBJ whole genome shotgun (WGS) entry which is preliminary data.</text>
</comment>
<keyword evidence="1" id="KW-1133">Transmembrane helix</keyword>
<protein>
    <submittedName>
        <fullName evidence="2">Uncharacterized protein</fullName>
    </submittedName>
</protein>